<evidence type="ECO:0000313" key="2">
    <source>
        <dbReference type="EMBL" id="TKW39057.1"/>
    </source>
</evidence>
<proteinExistence type="predicted"/>
<dbReference type="Gramene" id="TKW39057">
    <property type="protein sequence ID" value="TKW39057"/>
    <property type="gene ID" value="SEVIR_1G154850v2"/>
</dbReference>
<evidence type="ECO:0000313" key="3">
    <source>
        <dbReference type="Proteomes" id="UP000298652"/>
    </source>
</evidence>
<feature type="chain" id="PRO_5020401884" description="Hydrophobic seed protein domain-containing protein" evidence="1">
    <location>
        <begin position="27"/>
        <end position="60"/>
    </location>
</feature>
<organism evidence="2 3">
    <name type="scientific">Setaria viridis</name>
    <name type="common">Green bristlegrass</name>
    <name type="synonym">Setaria italica subsp. viridis</name>
    <dbReference type="NCBI Taxonomy" id="4556"/>
    <lineage>
        <taxon>Eukaryota</taxon>
        <taxon>Viridiplantae</taxon>
        <taxon>Streptophyta</taxon>
        <taxon>Embryophyta</taxon>
        <taxon>Tracheophyta</taxon>
        <taxon>Spermatophyta</taxon>
        <taxon>Magnoliopsida</taxon>
        <taxon>Liliopsida</taxon>
        <taxon>Poales</taxon>
        <taxon>Poaceae</taxon>
        <taxon>PACMAD clade</taxon>
        <taxon>Panicoideae</taxon>
        <taxon>Panicodae</taxon>
        <taxon>Paniceae</taxon>
        <taxon>Cenchrinae</taxon>
        <taxon>Setaria</taxon>
    </lineage>
</organism>
<dbReference type="AlphaFoldDB" id="A0A4U6WL39"/>
<gene>
    <name evidence="2" type="ORF">SEVIR_1G154850v2</name>
</gene>
<keyword evidence="1" id="KW-0732">Signal</keyword>
<dbReference type="Proteomes" id="UP000298652">
    <property type="component" value="Chromosome 1"/>
</dbReference>
<sequence length="60" mass="6681">MHHMDCQVKQLLLLVVCFAMKLLVLAMNAARANISSCGSNLSADCCIRSRINLGRFISLW</sequence>
<protein>
    <recommendedName>
        <fullName evidence="4">Hydrophobic seed protein domain-containing protein</fullName>
    </recommendedName>
</protein>
<accession>A0A4U6WL39</accession>
<name>A0A4U6WL39_SETVI</name>
<feature type="signal peptide" evidence="1">
    <location>
        <begin position="1"/>
        <end position="26"/>
    </location>
</feature>
<evidence type="ECO:0000256" key="1">
    <source>
        <dbReference type="SAM" id="SignalP"/>
    </source>
</evidence>
<evidence type="ECO:0008006" key="4">
    <source>
        <dbReference type="Google" id="ProtNLM"/>
    </source>
</evidence>
<keyword evidence="3" id="KW-1185">Reference proteome</keyword>
<reference evidence="2" key="1">
    <citation type="submission" date="2019-03" db="EMBL/GenBank/DDBJ databases">
        <title>WGS assembly of Setaria viridis.</title>
        <authorList>
            <person name="Huang P."/>
            <person name="Jenkins J."/>
            <person name="Grimwood J."/>
            <person name="Barry K."/>
            <person name="Healey A."/>
            <person name="Mamidi S."/>
            <person name="Sreedasyam A."/>
            <person name="Shu S."/>
            <person name="Feldman M."/>
            <person name="Wu J."/>
            <person name="Yu Y."/>
            <person name="Chen C."/>
            <person name="Johnson J."/>
            <person name="Rokhsar D."/>
            <person name="Baxter I."/>
            <person name="Schmutz J."/>
            <person name="Brutnell T."/>
            <person name="Kellogg E."/>
        </authorList>
    </citation>
    <scope>NUCLEOTIDE SEQUENCE [LARGE SCALE GENOMIC DNA]</scope>
</reference>
<dbReference type="EMBL" id="CM016552">
    <property type="protein sequence ID" value="TKW39057.1"/>
    <property type="molecule type" value="Genomic_DNA"/>
</dbReference>